<dbReference type="HOGENOM" id="CLU_2761921_0_0_1"/>
<reference evidence="1" key="2">
    <citation type="submission" date="2018-05" db="EMBL/GenBank/DDBJ databases">
        <title>OgluRS3 (Oryza glumaepatula Reference Sequence Version 3).</title>
        <authorList>
            <person name="Zhang J."/>
            <person name="Kudrna D."/>
            <person name="Lee S."/>
            <person name="Talag J."/>
            <person name="Welchert J."/>
            <person name="Wing R.A."/>
        </authorList>
    </citation>
    <scope>NUCLEOTIDE SEQUENCE [LARGE SCALE GENOMIC DNA]</scope>
</reference>
<evidence type="ECO:0000313" key="1">
    <source>
        <dbReference type="EnsemblPlants" id="OGLUM08G04340.1"/>
    </source>
</evidence>
<evidence type="ECO:0000313" key="2">
    <source>
        <dbReference type="Proteomes" id="UP000026961"/>
    </source>
</evidence>
<name>A0A0E0ARA9_9ORYZ</name>
<reference evidence="1" key="1">
    <citation type="submission" date="2015-04" db="UniProtKB">
        <authorList>
            <consortium name="EnsemblPlants"/>
        </authorList>
    </citation>
    <scope>IDENTIFICATION</scope>
</reference>
<dbReference type="EnsemblPlants" id="OGLUM08G04340.1">
    <property type="protein sequence ID" value="OGLUM08G04340.1"/>
    <property type="gene ID" value="OGLUM08G04340"/>
</dbReference>
<keyword evidence="2" id="KW-1185">Reference proteome</keyword>
<dbReference type="Proteomes" id="UP000026961">
    <property type="component" value="Chromosome 8"/>
</dbReference>
<dbReference type="Gramene" id="OGLUM08G04340.1">
    <property type="protein sequence ID" value="OGLUM08G04340.1"/>
    <property type="gene ID" value="OGLUM08G04340"/>
</dbReference>
<sequence>MAMSAPPDTFITSVIKTLTPTASTLARRGASACGFDAEVRWEQVAGHVELAMESEEMRRAAARWKPKYKP</sequence>
<organism evidence="1">
    <name type="scientific">Oryza glumipatula</name>
    <dbReference type="NCBI Taxonomy" id="40148"/>
    <lineage>
        <taxon>Eukaryota</taxon>
        <taxon>Viridiplantae</taxon>
        <taxon>Streptophyta</taxon>
        <taxon>Embryophyta</taxon>
        <taxon>Tracheophyta</taxon>
        <taxon>Spermatophyta</taxon>
        <taxon>Magnoliopsida</taxon>
        <taxon>Liliopsida</taxon>
        <taxon>Poales</taxon>
        <taxon>Poaceae</taxon>
        <taxon>BOP clade</taxon>
        <taxon>Oryzoideae</taxon>
        <taxon>Oryzeae</taxon>
        <taxon>Oryzinae</taxon>
        <taxon>Oryza</taxon>
    </lineage>
</organism>
<proteinExistence type="predicted"/>
<protein>
    <submittedName>
        <fullName evidence="1">Uncharacterized protein</fullName>
    </submittedName>
</protein>
<accession>A0A0E0ARA9</accession>
<dbReference type="AlphaFoldDB" id="A0A0E0ARA9"/>